<reference evidence="1" key="1">
    <citation type="submission" date="2023-03" db="EMBL/GenBank/DDBJ databases">
        <title>Massive genome expansion in bonnet fungi (Mycena s.s.) driven by repeated elements and novel gene families across ecological guilds.</title>
        <authorList>
            <consortium name="Lawrence Berkeley National Laboratory"/>
            <person name="Harder C.B."/>
            <person name="Miyauchi S."/>
            <person name="Viragh M."/>
            <person name="Kuo A."/>
            <person name="Thoen E."/>
            <person name="Andreopoulos B."/>
            <person name="Lu D."/>
            <person name="Skrede I."/>
            <person name="Drula E."/>
            <person name="Henrissat B."/>
            <person name="Morin E."/>
            <person name="Kohler A."/>
            <person name="Barry K."/>
            <person name="LaButti K."/>
            <person name="Morin E."/>
            <person name="Salamov A."/>
            <person name="Lipzen A."/>
            <person name="Mereny Z."/>
            <person name="Hegedus B."/>
            <person name="Baldrian P."/>
            <person name="Stursova M."/>
            <person name="Weitz H."/>
            <person name="Taylor A."/>
            <person name="Grigoriev I.V."/>
            <person name="Nagy L.G."/>
            <person name="Martin F."/>
            <person name="Kauserud H."/>
        </authorList>
    </citation>
    <scope>NUCLEOTIDE SEQUENCE</scope>
    <source>
        <strain evidence="1">9284</strain>
    </source>
</reference>
<name>A0AAD7FUD2_9AGAR</name>
<accession>A0AAD7FUD2</accession>
<gene>
    <name evidence="1" type="ORF">FB45DRAFT_1020532</name>
</gene>
<organism evidence="1 2">
    <name type="scientific">Roridomyces roridus</name>
    <dbReference type="NCBI Taxonomy" id="1738132"/>
    <lineage>
        <taxon>Eukaryota</taxon>
        <taxon>Fungi</taxon>
        <taxon>Dikarya</taxon>
        <taxon>Basidiomycota</taxon>
        <taxon>Agaricomycotina</taxon>
        <taxon>Agaricomycetes</taxon>
        <taxon>Agaricomycetidae</taxon>
        <taxon>Agaricales</taxon>
        <taxon>Marasmiineae</taxon>
        <taxon>Mycenaceae</taxon>
        <taxon>Roridomyces</taxon>
    </lineage>
</organism>
<dbReference type="EMBL" id="JARKIF010000003">
    <property type="protein sequence ID" value="KAJ7643712.1"/>
    <property type="molecule type" value="Genomic_DNA"/>
</dbReference>
<evidence type="ECO:0000313" key="1">
    <source>
        <dbReference type="EMBL" id="KAJ7643712.1"/>
    </source>
</evidence>
<comment type="caution">
    <text evidence="1">The sequence shown here is derived from an EMBL/GenBank/DDBJ whole genome shotgun (WGS) entry which is preliminary data.</text>
</comment>
<proteinExistence type="predicted"/>
<protein>
    <submittedName>
        <fullName evidence="1">Uncharacterized protein</fullName>
    </submittedName>
</protein>
<evidence type="ECO:0000313" key="2">
    <source>
        <dbReference type="Proteomes" id="UP001221142"/>
    </source>
</evidence>
<dbReference type="AlphaFoldDB" id="A0AAD7FUD2"/>
<dbReference type="Proteomes" id="UP001221142">
    <property type="component" value="Unassembled WGS sequence"/>
</dbReference>
<sequence length="192" mass="21389">MTSLLYSFLSPNPCDGAHPLNSLLLAGISLIPNNTLRYILLAFFACSTLLHTIHLQRPSVQLARAENQVQQTEEIIQHARSFCAATDFVYLGEQAVRLLGVKRTLSIVKCCLLEAESSFLTWKRYRLLSKDIAACAIEMSKIRDTVELLVESERQRRLTEDINNTETVLYSLQAASGGRFHAAVFAESASQA</sequence>
<keyword evidence="2" id="KW-1185">Reference proteome</keyword>